<comment type="caution">
    <text evidence="3">The sequence shown here is derived from an EMBL/GenBank/DDBJ whole genome shotgun (WGS) entry which is preliminary data.</text>
</comment>
<evidence type="ECO:0000256" key="1">
    <source>
        <dbReference type="SAM" id="SignalP"/>
    </source>
</evidence>
<feature type="signal peptide" evidence="1">
    <location>
        <begin position="1"/>
        <end position="24"/>
    </location>
</feature>
<keyword evidence="1" id="KW-0732">Signal</keyword>
<dbReference type="EMBL" id="JBHTOP010000022">
    <property type="protein sequence ID" value="MFD1671824.1"/>
    <property type="molecule type" value="Genomic_DNA"/>
</dbReference>
<name>A0ABW4J772_9LACO</name>
<dbReference type="RefSeq" id="WP_164507027.1">
    <property type="nucleotide sequence ID" value="NZ_JBHTOP010000022.1"/>
</dbReference>
<evidence type="ECO:0000313" key="3">
    <source>
        <dbReference type="EMBL" id="MFD1671824.1"/>
    </source>
</evidence>
<dbReference type="InterPro" id="IPR027994">
    <property type="entry name" value="WxL_dom"/>
</dbReference>
<evidence type="ECO:0000313" key="4">
    <source>
        <dbReference type="Proteomes" id="UP001597267"/>
    </source>
</evidence>
<organism evidence="3 4">
    <name type="scientific">Agrilactobacillus yilanensis</name>
    <dbReference type="NCBI Taxonomy" id="2485997"/>
    <lineage>
        <taxon>Bacteria</taxon>
        <taxon>Bacillati</taxon>
        <taxon>Bacillota</taxon>
        <taxon>Bacilli</taxon>
        <taxon>Lactobacillales</taxon>
        <taxon>Lactobacillaceae</taxon>
        <taxon>Agrilactobacillus</taxon>
    </lineage>
</organism>
<keyword evidence="4" id="KW-1185">Reference proteome</keyword>
<accession>A0ABW4J772</accession>
<reference evidence="4" key="1">
    <citation type="journal article" date="2019" name="Int. J. Syst. Evol. Microbiol.">
        <title>The Global Catalogue of Microorganisms (GCM) 10K type strain sequencing project: providing services to taxonomists for standard genome sequencing and annotation.</title>
        <authorList>
            <consortium name="The Broad Institute Genomics Platform"/>
            <consortium name="The Broad Institute Genome Sequencing Center for Infectious Disease"/>
            <person name="Wu L."/>
            <person name="Ma J."/>
        </authorList>
    </citation>
    <scope>NUCLEOTIDE SEQUENCE [LARGE SCALE GENOMIC DNA]</scope>
    <source>
        <strain evidence="4">CCM 8896</strain>
    </source>
</reference>
<evidence type="ECO:0000259" key="2">
    <source>
        <dbReference type="Pfam" id="PF13731"/>
    </source>
</evidence>
<dbReference type="Proteomes" id="UP001597267">
    <property type="component" value="Unassembled WGS sequence"/>
</dbReference>
<sequence length="263" mass="26676">MKKNMKTLLAASTLLAGMAATTFATVGTVNAADGDPVLGTDGNGSVEVSGAATSDVPATGKSKVGIGFSGGDLTLDYVPNLDFGMHKALTGDTYNLAQKAADPSDGDNTSGGVVGRNLIVTDARGKAAATGWTVQAQLGAFTNDGTGSTNLLTNATVTINKTNPIKAGTLYIRPDLTDKPDGFLYGRNSGDDAGPVANTGNITLDASGAAADVMTATIGNGLLTWGMDFQETTSAEIYVPIASQDVQTYIAPMTWTLGTNPIS</sequence>
<feature type="domain" description="WxL" evidence="2">
    <location>
        <begin position="69"/>
        <end position="261"/>
    </location>
</feature>
<gene>
    <name evidence="3" type="ORF">ACFQ5M_06950</name>
</gene>
<protein>
    <submittedName>
        <fullName evidence="3">WxL domain-containing protein</fullName>
    </submittedName>
</protein>
<proteinExistence type="predicted"/>
<feature type="chain" id="PRO_5046991077" evidence="1">
    <location>
        <begin position="25"/>
        <end position="263"/>
    </location>
</feature>
<dbReference type="Pfam" id="PF13731">
    <property type="entry name" value="WxL"/>
    <property type="match status" value="1"/>
</dbReference>